<evidence type="ECO:0000313" key="4">
    <source>
        <dbReference type="Proteomes" id="UP000249008"/>
    </source>
</evidence>
<reference evidence="3 4" key="1">
    <citation type="submission" date="2018-06" db="EMBL/GenBank/DDBJ databases">
        <authorList>
            <consortium name="Pathogen Informatics"/>
            <person name="Doyle S."/>
        </authorList>
    </citation>
    <scope>NUCLEOTIDE SEQUENCE [LARGE SCALE GENOMIC DNA]</scope>
    <source>
        <strain evidence="3 4">NCTC12112</strain>
    </source>
</reference>
<dbReference type="GeneID" id="78454879"/>
<evidence type="ECO:0000259" key="2">
    <source>
        <dbReference type="Pfam" id="PF00156"/>
    </source>
</evidence>
<accession>A0AAX1TUH1</accession>
<feature type="domain" description="Phosphoribosyltransferase" evidence="2">
    <location>
        <begin position="143"/>
        <end position="194"/>
    </location>
</feature>
<evidence type="ECO:0000313" key="3">
    <source>
        <dbReference type="EMBL" id="SQI99871.1"/>
    </source>
</evidence>
<proteinExistence type="inferred from homology"/>
<organism evidence="3 4">
    <name type="scientific">Fusobacterium ulcerans</name>
    <dbReference type="NCBI Taxonomy" id="861"/>
    <lineage>
        <taxon>Bacteria</taxon>
        <taxon>Fusobacteriati</taxon>
        <taxon>Fusobacteriota</taxon>
        <taxon>Fusobacteriia</taxon>
        <taxon>Fusobacteriales</taxon>
        <taxon>Fusobacteriaceae</taxon>
        <taxon>Fusobacterium</taxon>
    </lineage>
</organism>
<dbReference type="EMBL" id="LS483487">
    <property type="protein sequence ID" value="SQI99871.1"/>
    <property type="molecule type" value="Genomic_DNA"/>
</dbReference>
<sequence>MKSLSQSFRKLFFSVKCSVCGKIIEDENNYICHECFKILKRKAEMKNIFNYYFLYYYDEDIKKIIADYKLKNRKGLSREISILIKKPLKELIQEKRINIVIPVPISRNRMRERGFNQIEEILEELDIDYKTMDRIKDTEHMYSILEEKKREENIKKAFKHNEVDADGKNILIIDDIVTTGSTIREVVKEIRKRSSPKEIYVFSIAMSRFFKK</sequence>
<dbReference type="AlphaFoldDB" id="A0AAX1TUH1"/>
<dbReference type="InterPro" id="IPR000836">
    <property type="entry name" value="PRTase_dom"/>
</dbReference>
<dbReference type="RefSeq" id="WP_005979085.1">
    <property type="nucleotide sequence ID" value="NZ_BAABXY010000001.1"/>
</dbReference>
<dbReference type="KEGG" id="ful:C4N20_08660"/>
<name>A0AAX1TUH1_9FUSO</name>
<evidence type="ECO:0000256" key="1">
    <source>
        <dbReference type="ARBA" id="ARBA00008007"/>
    </source>
</evidence>
<dbReference type="SUPFAM" id="SSF53271">
    <property type="entry name" value="PRTase-like"/>
    <property type="match status" value="1"/>
</dbReference>
<protein>
    <submittedName>
        <fullName evidence="3">DNA utilization protein GntX</fullName>
    </submittedName>
</protein>
<dbReference type="Gene3D" id="3.40.50.2020">
    <property type="match status" value="1"/>
</dbReference>
<dbReference type="PANTHER" id="PTHR47505">
    <property type="entry name" value="DNA UTILIZATION PROTEIN YHGH"/>
    <property type="match status" value="1"/>
</dbReference>
<dbReference type="Pfam" id="PF00156">
    <property type="entry name" value="Pribosyltran"/>
    <property type="match status" value="1"/>
</dbReference>
<gene>
    <name evidence="3" type="ORF">NCTC12112_00282</name>
</gene>
<comment type="similarity">
    <text evidence="1">Belongs to the ComF/GntX family.</text>
</comment>
<dbReference type="Proteomes" id="UP000249008">
    <property type="component" value="Chromosome 1"/>
</dbReference>
<dbReference type="PANTHER" id="PTHR47505:SF1">
    <property type="entry name" value="DNA UTILIZATION PROTEIN YHGH"/>
    <property type="match status" value="1"/>
</dbReference>
<dbReference type="InterPro" id="IPR029057">
    <property type="entry name" value="PRTase-like"/>
</dbReference>
<dbReference type="CDD" id="cd06223">
    <property type="entry name" value="PRTases_typeI"/>
    <property type="match status" value="1"/>
</dbReference>
<dbReference type="InterPro" id="IPR051910">
    <property type="entry name" value="ComF/GntX_DNA_util-trans"/>
</dbReference>